<name>A0ABS7QAH2_9ACTN</name>
<reference evidence="2 3" key="1">
    <citation type="submission" date="2021-08" db="EMBL/GenBank/DDBJ databases">
        <title>WGS of actinomycetes from Thailand.</title>
        <authorList>
            <person name="Thawai C."/>
        </authorList>
    </citation>
    <scope>NUCLEOTIDE SEQUENCE [LARGE SCALE GENOMIC DNA]</scope>
    <source>
        <strain evidence="2 3">PLK6-54</strain>
    </source>
</reference>
<comment type="caution">
    <text evidence="2">The sequence shown here is derived from an EMBL/GenBank/DDBJ whole genome shotgun (WGS) entry which is preliminary data.</text>
</comment>
<organism evidence="2 3">
    <name type="scientific">Actinacidiphila acidipaludis</name>
    <dbReference type="NCBI Taxonomy" id="2873382"/>
    <lineage>
        <taxon>Bacteria</taxon>
        <taxon>Bacillati</taxon>
        <taxon>Actinomycetota</taxon>
        <taxon>Actinomycetes</taxon>
        <taxon>Kitasatosporales</taxon>
        <taxon>Streptomycetaceae</taxon>
        <taxon>Actinacidiphila</taxon>
    </lineage>
</organism>
<evidence type="ECO:0000313" key="2">
    <source>
        <dbReference type="EMBL" id="MBY8878972.1"/>
    </source>
</evidence>
<dbReference type="RefSeq" id="WP_222963099.1">
    <property type="nucleotide sequence ID" value="NZ_JAINZZ010000015.1"/>
</dbReference>
<feature type="region of interest" description="Disordered" evidence="1">
    <location>
        <begin position="1"/>
        <end position="34"/>
    </location>
</feature>
<protein>
    <submittedName>
        <fullName evidence="2">Uncharacterized protein</fullName>
    </submittedName>
</protein>
<sequence>MPTSPDPGQPAPGAPDLGPALRPFPTGRDGHGLRTYVPAADASPADVVRVHREVLRVLRPAVDAAHVDAYSGDVWPAEVLPAYERALSLAREGVRNGTRRRRADPGMGIDIDVRDDGQFAVLSALAPYTIHAEAWCGGRIVFSADDTGTGMWCALTPEQEADLAVVLSPPA</sequence>
<gene>
    <name evidence="2" type="ORF">K7862_15200</name>
</gene>
<feature type="compositionally biased region" description="Low complexity" evidence="1">
    <location>
        <begin position="14"/>
        <end position="23"/>
    </location>
</feature>
<evidence type="ECO:0000256" key="1">
    <source>
        <dbReference type="SAM" id="MobiDB-lite"/>
    </source>
</evidence>
<dbReference type="Proteomes" id="UP000778578">
    <property type="component" value="Unassembled WGS sequence"/>
</dbReference>
<dbReference type="EMBL" id="JAINZZ010000015">
    <property type="protein sequence ID" value="MBY8878972.1"/>
    <property type="molecule type" value="Genomic_DNA"/>
</dbReference>
<keyword evidence="3" id="KW-1185">Reference proteome</keyword>
<proteinExistence type="predicted"/>
<accession>A0ABS7QAH2</accession>
<feature type="compositionally biased region" description="Pro residues" evidence="1">
    <location>
        <begin position="1"/>
        <end position="13"/>
    </location>
</feature>
<evidence type="ECO:0000313" key="3">
    <source>
        <dbReference type="Proteomes" id="UP000778578"/>
    </source>
</evidence>